<dbReference type="AlphaFoldDB" id="A0AAV4QTB4"/>
<accession>A0AAV4QTB4</accession>
<protein>
    <submittedName>
        <fullName evidence="1">Uncharacterized protein</fullName>
    </submittedName>
</protein>
<keyword evidence="2" id="KW-1185">Reference proteome</keyword>
<evidence type="ECO:0000313" key="2">
    <source>
        <dbReference type="Proteomes" id="UP001054837"/>
    </source>
</evidence>
<reference evidence="1 2" key="1">
    <citation type="submission" date="2021-06" db="EMBL/GenBank/DDBJ databases">
        <title>Caerostris darwini draft genome.</title>
        <authorList>
            <person name="Kono N."/>
            <person name="Arakawa K."/>
        </authorList>
    </citation>
    <scope>NUCLEOTIDE SEQUENCE [LARGE SCALE GENOMIC DNA]</scope>
</reference>
<evidence type="ECO:0000313" key="1">
    <source>
        <dbReference type="EMBL" id="GIY11352.1"/>
    </source>
</evidence>
<organism evidence="1 2">
    <name type="scientific">Caerostris darwini</name>
    <dbReference type="NCBI Taxonomy" id="1538125"/>
    <lineage>
        <taxon>Eukaryota</taxon>
        <taxon>Metazoa</taxon>
        <taxon>Ecdysozoa</taxon>
        <taxon>Arthropoda</taxon>
        <taxon>Chelicerata</taxon>
        <taxon>Arachnida</taxon>
        <taxon>Araneae</taxon>
        <taxon>Araneomorphae</taxon>
        <taxon>Entelegynae</taxon>
        <taxon>Araneoidea</taxon>
        <taxon>Araneidae</taxon>
        <taxon>Caerostris</taxon>
    </lineage>
</organism>
<comment type="caution">
    <text evidence="1">The sequence shown here is derived from an EMBL/GenBank/DDBJ whole genome shotgun (WGS) entry which is preliminary data.</text>
</comment>
<name>A0AAV4QTB4_9ARAC</name>
<gene>
    <name evidence="1" type="ORF">CDAR_535571</name>
</gene>
<sequence length="116" mass="13526">MWPLFFEHFLNGKVLNPPNQSLTCWNFKKVHWKKFSMLSDEYIAEDLVNENSDLSTCLFLKEYFLQLFTQGTSQKISPLFRINPWVYTQLGTKRDGEQNAPIALTTVSSYTKPKLA</sequence>
<proteinExistence type="predicted"/>
<dbReference type="EMBL" id="BPLQ01004902">
    <property type="protein sequence ID" value="GIY11352.1"/>
    <property type="molecule type" value="Genomic_DNA"/>
</dbReference>
<dbReference type="Proteomes" id="UP001054837">
    <property type="component" value="Unassembled WGS sequence"/>
</dbReference>